<feature type="repeat" description="PPR" evidence="3">
    <location>
        <begin position="274"/>
        <end position="308"/>
    </location>
</feature>
<feature type="repeat" description="PPR" evidence="3">
    <location>
        <begin position="414"/>
        <end position="448"/>
    </location>
</feature>
<evidence type="ECO:0000256" key="4">
    <source>
        <dbReference type="SAM" id="MobiDB-lite"/>
    </source>
</evidence>
<feature type="repeat" description="PPR" evidence="3">
    <location>
        <begin position="519"/>
        <end position="553"/>
    </location>
</feature>
<feature type="repeat" description="PPR" evidence="3">
    <location>
        <begin position="238"/>
        <end position="273"/>
    </location>
</feature>
<dbReference type="NCBIfam" id="TIGR00756">
    <property type="entry name" value="PPR"/>
    <property type="match status" value="10"/>
</dbReference>
<feature type="region of interest" description="Disordered" evidence="4">
    <location>
        <begin position="1"/>
        <end position="47"/>
    </location>
</feature>
<evidence type="ECO:0000256" key="2">
    <source>
        <dbReference type="ARBA" id="ARBA00022737"/>
    </source>
</evidence>
<dbReference type="EMBL" id="BPVZ01000015">
    <property type="protein sequence ID" value="GKV00441.1"/>
    <property type="molecule type" value="Genomic_DNA"/>
</dbReference>
<dbReference type="Proteomes" id="UP001054252">
    <property type="component" value="Unassembled WGS sequence"/>
</dbReference>
<evidence type="ECO:0000256" key="3">
    <source>
        <dbReference type="PROSITE-ProRule" id="PRU00708"/>
    </source>
</evidence>
<reference evidence="5 6" key="1">
    <citation type="journal article" date="2021" name="Commun. Biol.">
        <title>The genome of Shorea leprosula (Dipterocarpaceae) highlights the ecological relevance of drought in aseasonal tropical rainforests.</title>
        <authorList>
            <person name="Ng K.K.S."/>
            <person name="Kobayashi M.J."/>
            <person name="Fawcett J.A."/>
            <person name="Hatakeyama M."/>
            <person name="Paape T."/>
            <person name="Ng C.H."/>
            <person name="Ang C.C."/>
            <person name="Tnah L.H."/>
            <person name="Lee C.T."/>
            <person name="Nishiyama T."/>
            <person name="Sese J."/>
            <person name="O'Brien M.J."/>
            <person name="Copetti D."/>
            <person name="Mohd Noor M.I."/>
            <person name="Ong R.C."/>
            <person name="Putra M."/>
            <person name="Sireger I.Z."/>
            <person name="Indrioko S."/>
            <person name="Kosugi Y."/>
            <person name="Izuno A."/>
            <person name="Isagi Y."/>
            <person name="Lee S.L."/>
            <person name="Shimizu K.K."/>
        </authorList>
    </citation>
    <scope>NUCLEOTIDE SEQUENCE [LARGE SCALE GENOMIC DNA]</scope>
    <source>
        <strain evidence="5">214</strain>
    </source>
</reference>
<feature type="repeat" description="PPR" evidence="3">
    <location>
        <begin position="449"/>
        <end position="483"/>
    </location>
</feature>
<gene>
    <name evidence="5" type="ORF">SLEP1_g13127</name>
</gene>
<dbReference type="Pfam" id="PF13041">
    <property type="entry name" value="PPR_2"/>
    <property type="match status" value="1"/>
</dbReference>
<evidence type="ECO:0000313" key="6">
    <source>
        <dbReference type="Proteomes" id="UP001054252"/>
    </source>
</evidence>
<organism evidence="5 6">
    <name type="scientific">Rubroshorea leprosula</name>
    <dbReference type="NCBI Taxonomy" id="152421"/>
    <lineage>
        <taxon>Eukaryota</taxon>
        <taxon>Viridiplantae</taxon>
        <taxon>Streptophyta</taxon>
        <taxon>Embryophyta</taxon>
        <taxon>Tracheophyta</taxon>
        <taxon>Spermatophyta</taxon>
        <taxon>Magnoliopsida</taxon>
        <taxon>eudicotyledons</taxon>
        <taxon>Gunneridae</taxon>
        <taxon>Pentapetalae</taxon>
        <taxon>rosids</taxon>
        <taxon>malvids</taxon>
        <taxon>Malvales</taxon>
        <taxon>Dipterocarpaceae</taxon>
        <taxon>Rubroshorea</taxon>
    </lineage>
</organism>
<dbReference type="PANTHER" id="PTHR47447">
    <property type="entry name" value="OS03G0856100 PROTEIN"/>
    <property type="match status" value="1"/>
</dbReference>
<dbReference type="PROSITE" id="PS51375">
    <property type="entry name" value="PPR"/>
    <property type="match status" value="10"/>
</dbReference>
<dbReference type="Pfam" id="PF13812">
    <property type="entry name" value="PPR_3"/>
    <property type="match status" value="4"/>
</dbReference>
<dbReference type="FunFam" id="1.25.40.10:FF:000530">
    <property type="entry name" value="Pentatricopeptide repeat-containing protein At1g74850, chloroplastic"/>
    <property type="match status" value="1"/>
</dbReference>
<proteinExistence type="inferred from homology"/>
<feature type="repeat" description="PPR" evidence="3">
    <location>
        <begin position="379"/>
        <end position="413"/>
    </location>
</feature>
<keyword evidence="2" id="KW-0677">Repeat</keyword>
<feature type="repeat" description="PPR" evidence="3">
    <location>
        <begin position="484"/>
        <end position="518"/>
    </location>
</feature>
<dbReference type="PANTHER" id="PTHR47447:SF21">
    <property type="entry name" value="PENTACOTRIPEPTIDE-REPEAT REGION OF PRORP DOMAIN-CONTAINING PROTEIN"/>
    <property type="match status" value="1"/>
</dbReference>
<feature type="compositionally biased region" description="Pro residues" evidence="4">
    <location>
        <begin position="34"/>
        <end position="45"/>
    </location>
</feature>
<dbReference type="InterPro" id="IPR011990">
    <property type="entry name" value="TPR-like_helical_dom_sf"/>
</dbReference>
<sequence length="649" mass="72520">MEGRILHNQPVHPAPVNRPTCPNPRLKFSSTKLPLPPQSQSPPSFPLDSLLQHLLHISSPPNSIRRPKTINPPQSNNAQLATLHISVDSSQNQHRDVHYGKPSSVSVLQFESSKEEGQSGDGSLEFLSRKADIFSLLKALDHSGNWERALLFFEWLVLNIKSGKVKIDNQVVGFMVRILGRESQHSIASTLLDEIPLQDYSLDVRAYTTILHVYSRTHKYKRAVSVFERMKETGISPTLVTYNVMLDVYGKMGRSWNKILILLDEMRSKGLEFDEFTCSTVITACGREGLLNEAKEFFAKLKSQGYVPGTVTYNALLQVFGKVGIYSEALSILKEMEDNNCPADTVTYNELVAAYVRAGFYKEGVAVIETMTHKGVMPNAVTYTTVINAYGKAGKEDEALRLFDQMKELGCVPNVCTYNAVLGMLGKKSRSEEMIKILCDMKSSGCSPNRITWNTLLTMCGKKGMHQYVNRVFQEMKSCGFEPDRDTFNTLIGAYGCCGSEIEATKMYEEMIKVGFMPCATTYNALLNALARHGDWKAAESVILDMKKKGFRPNETSYSLMLQCYAKGGNVKGIEKIEKEIHNGHVFPSWVLLRTLVRANFKCRALAGAIHRFGNSIKPALTPHSTGKGKLKWPNKDGGRNWTCRKLVG</sequence>
<evidence type="ECO:0000256" key="1">
    <source>
        <dbReference type="ARBA" id="ARBA00007626"/>
    </source>
</evidence>
<feature type="repeat" description="PPR" evidence="3">
    <location>
        <begin position="203"/>
        <end position="237"/>
    </location>
</feature>
<protein>
    <recommendedName>
        <fullName evidence="7">Pentatricopeptide repeat-containing protein</fullName>
    </recommendedName>
</protein>
<evidence type="ECO:0000313" key="5">
    <source>
        <dbReference type="EMBL" id="GKV00441.1"/>
    </source>
</evidence>
<comment type="similarity">
    <text evidence="1">Belongs to the PPR family. P subfamily.</text>
</comment>
<feature type="repeat" description="PPR" evidence="3">
    <location>
        <begin position="309"/>
        <end position="343"/>
    </location>
</feature>
<name>A0AAV5IET8_9ROSI</name>
<evidence type="ECO:0008006" key="7">
    <source>
        <dbReference type="Google" id="ProtNLM"/>
    </source>
</evidence>
<dbReference type="Gene3D" id="1.25.40.10">
    <property type="entry name" value="Tetratricopeptide repeat domain"/>
    <property type="match status" value="4"/>
</dbReference>
<dbReference type="AlphaFoldDB" id="A0AAV5IET8"/>
<accession>A0AAV5IET8</accession>
<comment type="caution">
    <text evidence="5">The sequence shown here is derived from an EMBL/GenBank/DDBJ whole genome shotgun (WGS) entry which is preliminary data.</text>
</comment>
<feature type="repeat" description="PPR" evidence="3">
    <location>
        <begin position="344"/>
        <end position="378"/>
    </location>
</feature>
<dbReference type="InterPro" id="IPR002885">
    <property type="entry name" value="PPR_rpt"/>
</dbReference>
<dbReference type="SUPFAM" id="SSF48452">
    <property type="entry name" value="TPR-like"/>
    <property type="match status" value="1"/>
</dbReference>
<keyword evidence="6" id="KW-1185">Reference proteome</keyword>